<dbReference type="AlphaFoldDB" id="A0A6L2P442"/>
<organism evidence="1">
    <name type="scientific">Tanacetum cinerariifolium</name>
    <name type="common">Dalmatian daisy</name>
    <name type="synonym">Chrysanthemum cinerariifolium</name>
    <dbReference type="NCBI Taxonomy" id="118510"/>
    <lineage>
        <taxon>Eukaryota</taxon>
        <taxon>Viridiplantae</taxon>
        <taxon>Streptophyta</taxon>
        <taxon>Embryophyta</taxon>
        <taxon>Tracheophyta</taxon>
        <taxon>Spermatophyta</taxon>
        <taxon>Magnoliopsida</taxon>
        <taxon>eudicotyledons</taxon>
        <taxon>Gunneridae</taxon>
        <taxon>Pentapetalae</taxon>
        <taxon>asterids</taxon>
        <taxon>campanulids</taxon>
        <taxon>Asterales</taxon>
        <taxon>Asteraceae</taxon>
        <taxon>Asteroideae</taxon>
        <taxon>Anthemideae</taxon>
        <taxon>Anthemidinae</taxon>
        <taxon>Tanacetum</taxon>
    </lineage>
</organism>
<name>A0A6L2P442_TANCI</name>
<evidence type="ECO:0000313" key="1">
    <source>
        <dbReference type="EMBL" id="GEU91594.1"/>
    </source>
</evidence>
<dbReference type="EMBL" id="BKCJ010010440">
    <property type="protein sequence ID" value="GEU91594.1"/>
    <property type="molecule type" value="Genomic_DNA"/>
</dbReference>
<comment type="caution">
    <text evidence="1">The sequence shown here is derived from an EMBL/GenBank/DDBJ whole genome shotgun (WGS) entry which is preliminary data.</text>
</comment>
<gene>
    <name evidence="1" type="ORF">Tci_063572</name>
</gene>
<protein>
    <submittedName>
        <fullName evidence="1">Uncharacterized protein</fullName>
    </submittedName>
</protein>
<reference evidence="1" key="1">
    <citation type="journal article" date="2019" name="Sci. Rep.">
        <title>Draft genome of Tanacetum cinerariifolium, the natural source of mosquito coil.</title>
        <authorList>
            <person name="Yamashiro T."/>
            <person name="Shiraishi A."/>
            <person name="Satake H."/>
            <person name="Nakayama K."/>
        </authorList>
    </citation>
    <scope>NUCLEOTIDE SEQUENCE</scope>
</reference>
<proteinExistence type="predicted"/>
<accession>A0A6L2P442</accession>
<sequence length="98" mass="10185">MVVMLGIGDDVVKVAATVAASMSGRGGDGCDGMVTTMPTVGGDGSEMVRCGGSGRSEWSSGVWRRLWVRRSLAGKRWPENMGAPARCNLLLNNGSGLI</sequence>